<evidence type="ECO:0000256" key="1">
    <source>
        <dbReference type="ARBA" id="ARBA00005437"/>
    </source>
</evidence>
<keyword evidence="3" id="KW-1185">Reference proteome</keyword>
<evidence type="ECO:0000313" key="2">
    <source>
        <dbReference type="EMBL" id="SHK24477.1"/>
    </source>
</evidence>
<evidence type="ECO:0000313" key="3">
    <source>
        <dbReference type="Proteomes" id="UP000184465"/>
    </source>
</evidence>
<dbReference type="OrthoDB" id="652307at2"/>
<reference evidence="2 3" key="1">
    <citation type="submission" date="2016-11" db="EMBL/GenBank/DDBJ databases">
        <authorList>
            <person name="Jaros S."/>
            <person name="Januszkiewicz K."/>
            <person name="Wedrychowicz H."/>
        </authorList>
    </citation>
    <scope>NUCLEOTIDE SEQUENCE [LARGE SCALE GENOMIC DNA]</scope>
    <source>
        <strain evidence="2 3">DSM 15212</strain>
    </source>
</reference>
<dbReference type="InterPro" id="IPR038595">
    <property type="entry name" value="LOR_sf"/>
</dbReference>
<comment type="similarity">
    <text evidence="1">Belongs to the LOR family.</text>
</comment>
<dbReference type="SUPFAM" id="SSF54518">
    <property type="entry name" value="Tubby C-terminal domain-like"/>
    <property type="match status" value="1"/>
</dbReference>
<organism evidence="2 3">
    <name type="scientific">Paramaledivibacter caminithermalis (strain DSM 15212 / CIP 107654 / DViRD3)</name>
    <name type="common">Clostridium caminithermale</name>
    <dbReference type="NCBI Taxonomy" id="1121301"/>
    <lineage>
        <taxon>Bacteria</taxon>
        <taxon>Bacillati</taxon>
        <taxon>Bacillota</taxon>
        <taxon>Clostridia</taxon>
        <taxon>Peptostreptococcales</taxon>
        <taxon>Caminicellaceae</taxon>
        <taxon>Paramaledivibacter</taxon>
    </lineage>
</organism>
<dbReference type="Proteomes" id="UP000184465">
    <property type="component" value="Unassembled WGS sequence"/>
</dbReference>
<dbReference type="PANTHER" id="PTHR31087">
    <property type="match status" value="1"/>
</dbReference>
<dbReference type="InterPro" id="IPR025659">
    <property type="entry name" value="Tubby-like_C"/>
</dbReference>
<dbReference type="Gene3D" id="2.40.160.200">
    <property type="entry name" value="LURP1-related"/>
    <property type="match status" value="1"/>
</dbReference>
<dbReference type="InterPro" id="IPR007612">
    <property type="entry name" value="LOR"/>
</dbReference>
<dbReference type="AlphaFoldDB" id="A0A1M6QWM7"/>
<dbReference type="STRING" id="1121301.SAMN02745912_02757"/>
<protein>
    <submittedName>
        <fullName evidence="2">Uncharacterized protein YxjI</fullName>
    </submittedName>
</protein>
<sequence length="158" mass="18497">MKYMIKQKIFSLRTGFNIKNEFEEDIYSVKGEVFSLGKKLRLYDIEGKELVYIEQELFNFLPVYKIYIDGKIIAKIKKKFTLFRTELSIESNGKEYTLEGDFLAHEYRILSQDRVIANISKEWFSFGDTYGVEISDAESHPFILALVIVLDQACHEGR</sequence>
<name>A0A1M6QWM7_PARC5</name>
<gene>
    <name evidence="2" type="ORF">SAMN02745912_02757</name>
</gene>
<dbReference type="Pfam" id="PF04525">
    <property type="entry name" value="LOR"/>
    <property type="match status" value="1"/>
</dbReference>
<dbReference type="EMBL" id="FRAG01000039">
    <property type="protein sequence ID" value="SHK24477.1"/>
    <property type="molecule type" value="Genomic_DNA"/>
</dbReference>
<accession>A0A1M6QWM7</accession>
<dbReference type="RefSeq" id="WP_073151189.1">
    <property type="nucleotide sequence ID" value="NZ_FRAG01000039.1"/>
</dbReference>
<dbReference type="PANTHER" id="PTHR31087:SF161">
    <property type="entry name" value="TUBBY C 2 FAMILY PROTEIN"/>
    <property type="match status" value="1"/>
</dbReference>
<proteinExistence type="inferred from homology"/>